<keyword evidence="1" id="KW-1133">Transmembrane helix</keyword>
<feature type="transmembrane region" description="Helical" evidence="1">
    <location>
        <begin position="125"/>
        <end position="144"/>
    </location>
</feature>
<dbReference type="EMBL" id="MN739738">
    <property type="protein sequence ID" value="QHT24078.1"/>
    <property type="molecule type" value="Genomic_DNA"/>
</dbReference>
<evidence type="ECO:0000313" key="2">
    <source>
        <dbReference type="EMBL" id="QHT24078.1"/>
    </source>
</evidence>
<sequence length="181" mass="21254">MDIEKITSRVIFLWIMLISSFIVSKSREISIFRFGPNKDLIILDVCIDNGYKYTIVVAFCFTNSVIRALNHNILQSWIINTIQDKQNNTRINPLQAYEVSITSVIYNWFDFFMYMNILMSQIDMLLIEISADIIMTTLLTGYYLKLNKKKTIQNEFVNIDWNEPISSENQPLIKKLNILYS</sequence>
<organism evidence="2">
    <name type="scientific">viral metagenome</name>
    <dbReference type="NCBI Taxonomy" id="1070528"/>
    <lineage>
        <taxon>unclassified sequences</taxon>
        <taxon>metagenomes</taxon>
        <taxon>organismal metagenomes</taxon>
    </lineage>
</organism>
<accession>A0A6C0E5P2</accession>
<protein>
    <submittedName>
        <fullName evidence="2">Uncharacterized protein</fullName>
    </submittedName>
</protein>
<reference evidence="2" key="1">
    <citation type="journal article" date="2020" name="Nature">
        <title>Giant virus diversity and host interactions through global metagenomics.</title>
        <authorList>
            <person name="Schulz F."/>
            <person name="Roux S."/>
            <person name="Paez-Espino D."/>
            <person name="Jungbluth S."/>
            <person name="Walsh D.A."/>
            <person name="Denef V.J."/>
            <person name="McMahon K.D."/>
            <person name="Konstantinidis K.T."/>
            <person name="Eloe-Fadrosh E.A."/>
            <person name="Kyrpides N.C."/>
            <person name="Woyke T."/>
        </authorList>
    </citation>
    <scope>NUCLEOTIDE SEQUENCE</scope>
    <source>
        <strain evidence="2">GVMAG-M-3300023179-132</strain>
    </source>
</reference>
<name>A0A6C0E5P2_9ZZZZ</name>
<proteinExistence type="predicted"/>
<dbReference type="AlphaFoldDB" id="A0A6C0E5P2"/>
<feature type="transmembrane region" description="Helical" evidence="1">
    <location>
        <begin position="6"/>
        <end position="23"/>
    </location>
</feature>
<evidence type="ECO:0000256" key="1">
    <source>
        <dbReference type="SAM" id="Phobius"/>
    </source>
</evidence>
<keyword evidence="1" id="KW-0812">Transmembrane</keyword>
<keyword evidence="1" id="KW-0472">Membrane</keyword>